<keyword evidence="6 9" id="KW-1133">Transmembrane helix</keyword>
<feature type="transmembrane region" description="Helical" evidence="9">
    <location>
        <begin position="34"/>
        <end position="54"/>
    </location>
</feature>
<comment type="subcellular location">
    <subcellularLocation>
        <location evidence="1">Cell membrane</location>
        <topology evidence="1">Multi-pass membrane protein</topology>
    </subcellularLocation>
</comment>
<evidence type="ECO:0000256" key="8">
    <source>
        <dbReference type="SAM" id="MobiDB-lite"/>
    </source>
</evidence>
<evidence type="ECO:0000256" key="4">
    <source>
        <dbReference type="ARBA" id="ARBA00022519"/>
    </source>
</evidence>
<keyword evidence="3" id="KW-1003">Cell membrane</keyword>
<dbReference type="OMA" id="GLINYGM"/>
<evidence type="ECO:0000256" key="3">
    <source>
        <dbReference type="ARBA" id="ARBA00022475"/>
    </source>
</evidence>
<proteinExistence type="predicted"/>
<dbReference type="InterPro" id="IPR001851">
    <property type="entry name" value="ABC_transp_permease"/>
</dbReference>
<dbReference type="GeneID" id="93458891"/>
<feature type="transmembrane region" description="Helical" evidence="9">
    <location>
        <begin position="268"/>
        <end position="287"/>
    </location>
</feature>
<evidence type="ECO:0000313" key="10">
    <source>
        <dbReference type="EMBL" id="VTP06770.1"/>
    </source>
</evidence>
<accession>A0A653FAN1</accession>
<feature type="transmembrane region" description="Helical" evidence="9">
    <location>
        <begin position="66"/>
        <end position="89"/>
    </location>
</feature>
<dbReference type="KEGG" id="msn:LI99_20685"/>
<feature type="transmembrane region" description="Helical" evidence="9">
    <location>
        <begin position="119"/>
        <end position="141"/>
    </location>
</feature>
<keyword evidence="2" id="KW-0813">Transport</keyword>
<keyword evidence="5 9" id="KW-0812">Transmembrane</keyword>
<dbReference type="Pfam" id="PF02653">
    <property type="entry name" value="BPD_transp_2"/>
    <property type="match status" value="1"/>
</dbReference>
<organism evidence="10">
    <name type="scientific">Mycolicibacterium smegmatis</name>
    <name type="common">Mycobacterium smegmatis</name>
    <dbReference type="NCBI Taxonomy" id="1772"/>
    <lineage>
        <taxon>Bacteria</taxon>
        <taxon>Bacillati</taxon>
        <taxon>Actinomycetota</taxon>
        <taxon>Actinomycetes</taxon>
        <taxon>Mycobacteriales</taxon>
        <taxon>Mycobacteriaceae</taxon>
        <taxon>Mycolicibacterium</taxon>
    </lineage>
</organism>
<evidence type="ECO:0000256" key="1">
    <source>
        <dbReference type="ARBA" id="ARBA00004651"/>
    </source>
</evidence>
<feature type="transmembrane region" description="Helical" evidence="9">
    <location>
        <begin position="317"/>
        <end position="334"/>
    </location>
</feature>
<dbReference type="PANTHER" id="PTHR32196">
    <property type="entry name" value="ABC TRANSPORTER PERMEASE PROTEIN YPHD-RELATED-RELATED"/>
    <property type="match status" value="1"/>
</dbReference>
<feature type="transmembrane region" description="Helical" evidence="9">
    <location>
        <begin position="237"/>
        <end position="256"/>
    </location>
</feature>
<dbReference type="RefSeq" id="WP_011729614.1">
    <property type="nucleotide sequence ID" value="NZ_CP009495.1"/>
</dbReference>
<gene>
    <name evidence="10" type="primary">rbsC_3</name>
    <name evidence="10" type="ORF">BIN_B_01084</name>
</gene>
<evidence type="ECO:0000256" key="5">
    <source>
        <dbReference type="ARBA" id="ARBA00022692"/>
    </source>
</evidence>
<feature type="transmembrane region" description="Helical" evidence="9">
    <location>
        <begin position="96"/>
        <end position="113"/>
    </location>
</feature>
<evidence type="ECO:0000256" key="7">
    <source>
        <dbReference type="ARBA" id="ARBA00023136"/>
    </source>
</evidence>
<dbReference type="GO" id="GO:0005886">
    <property type="term" value="C:plasma membrane"/>
    <property type="evidence" value="ECO:0007669"/>
    <property type="project" value="UniProtKB-SubCell"/>
</dbReference>
<evidence type="ECO:0000256" key="6">
    <source>
        <dbReference type="ARBA" id="ARBA00022989"/>
    </source>
</evidence>
<dbReference type="PANTHER" id="PTHR32196:SF21">
    <property type="entry name" value="ABC TRANSPORTER PERMEASE PROTEIN YPHD-RELATED"/>
    <property type="match status" value="1"/>
</dbReference>
<sequence>MTTTSAPLKPPESGPTNTSRPRGRVLGGPSLRQLAQLGPVVALVLLAAVFAVSAPNFTSSANLTNVLQQVSITAIAAVGATVVILVAGIDLSVGSVVALTGSIAALYLQHAILSTGASAAVAVLLSLVVGTACGFLNGVLITFCRVPAFIATLATLTALRGIALLVTNSYPISINNSAFTQIGIGKVGAVPIPVIIMAVTFAVGYVILHRLKIGRRIYAVGGNREAARLSGIRVSRVLLFAFTFAGLCAGVASVILTAKLSSGQPAGAVGFELDVIAAVVVGGTSLFGGRGRLAGTFLGALVIAVLGNGLTLMNVPFYWQQIVTGAVVVVAVVLDRVTRGGESGE</sequence>
<dbReference type="CDD" id="cd06579">
    <property type="entry name" value="TM_PBP1_transp_AraH_like"/>
    <property type="match status" value="1"/>
</dbReference>
<keyword evidence="7 9" id="KW-0472">Membrane</keyword>
<name>A0A653FAN1_MYCSM</name>
<feature type="transmembrane region" description="Helical" evidence="9">
    <location>
        <begin position="187"/>
        <end position="208"/>
    </location>
</feature>
<reference evidence="10" key="1">
    <citation type="submission" date="2019-05" db="EMBL/GenBank/DDBJ databases">
        <authorList>
            <person name="Naeem R."/>
            <person name="Antony C."/>
            <person name="Guan Q."/>
        </authorList>
    </citation>
    <scope>NUCLEOTIDE SEQUENCE</scope>
    <source>
        <strain evidence="10">1</strain>
    </source>
</reference>
<protein>
    <submittedName>
        <fullName evidence="10">Ribose transport system permease protein RbsC</fullName>
    </submittedName>
</protein>
<feature type="transmembrane region" description="Helical" evidence="9">
    <location>
        <begin position="148"/>
        <end position="167"/>
    </location>
</feature>
<dbReference type="EMBL" id="LR589630">
    <property type="protein sequence ID" value="VTP06770.1"/>
    <property type="molecule type" value="Genomic_DNA"/>
</dbReference>
<keyword evidence="4" id="KW-0997">Cell inner membrane</keyword>
<dbReference type="KEGG" id="msh:LI98_20690"/>
<feature type="region of interest" description="Disordered" evidence="8">
    <location>
        <begin position="1"/>
        <end position="25"/>
    </location>
</feature>
<dbReference type="AlphaFoldDB" id="A0A653FAN1"/>
<evidence type="ECO:0000256" key="2">
    <source>
        <dbReference type="ARBA" id="ARBA00022448"/>
    </source>
</evidence>
<feature type="transmembrane region" description="Helical" evidence="9">
    <location>
        <begin position="294"/>
        <end position="311"/>
    </location>
</feature>
<evidence type="ECO:0000256" key="9">
    <source>
        <dbReference type="SAM" id="Phobius"/>
    </source>
</evidence>
<dbReference type="GO" id="GO:0022857">
    <property type="term" value="F:transmembrane transporter activity"/>
    <property type="evidence" value="ECO:0007669"/>
    <property type="project" value="InterPro"/>
</dbReference>